<keyword evidence="3" id="KW-1185">Reference proteome</keyword>
<dbReference type="PANTHER" id="PTHR11102">
    <property type="entry name" value="SEL-1-LIKE PROTEIN"/>
    <property type="match status" value="1"/>
</dbReference>
<keyword evidence="1" id="KW-0472">Membrane</keyword>
<proteinExistence type="predicted"/>
<evidence type="ECO:0000313" key="3">
    <source>
        <dbReference type="Proteomes" id="UP000182858"/>
    </source>
</evidence>
<feature type="transmembrane region" description="Helical" evidence="1">
    <location>
        <begin position="39"/>
        <end position="59"/>
    </location>
</feature>
<accession>A0ABY0NM89</accession>
<keyword evidence="1" id="KW-0812">Transmembrane</keyword>
<dbReference type="InterPro" id="IPR050767">
    <property type="entry name" value="Sel1_AlgK"/>
</dbReference>
<evidence type="ECO:0000313" key="2">
    <source>
        <dbReference type="EMBL" id="SDF78052.1"/>
    </source>
</evidence>
<evidence type="ECO:0008006" key="4">
    <source>
        <dbReference type="Google" id="ProtNLM"/>
    </source>
</evidence>
<evidence type="ECO:0000256" key="1">
    <source>
        <dbReference type="SAM" id="Phobius"/>
    </source>
</evidence>
<dbReference type="SUPFAM" id="SSF81901">
    <property type="entry name" value="HCP-like"/>
    <property type="match status" value="1"/>
</dbReference>
<keyword evidence="1" id="KW-1133">Transmembrane helix</keyword>
<dbReference type="EMBL" id="LT629689">
    <property type="protein sequence ID" value="SDF78052.1"/>
    <property type="molecule type" value="Genomic_DNA"/>
</dbReference>
<sequence>MSRNGARSMPAGLTYCKHVRDQLPHLLKKSRQSIKGQTLINQVIISAVFTLLFSSAAAAQLTPEQQAAKDRGIALYKQSDWYDSQPLLKTAAEAGDRQAQYYLGEAIRLSKRYTTVEAKKWYEAAAEQGDLYAMLRLSSKDDLCRYMGTCTGKSGKQWRKQAIKIARERAGKGDTEAMIVLFTANQGLAWLEKAAEAGDGFGQQLLASAYKGGGGWFLIPGNREKAIEKWFKASAESGFPPGMYLYANFLYEHGGSEADVGYWLKKTAEAGHIEAMVSYALNIAHLPERYGLPLDLVKAYGLTYMLSKLEGGGIGPTDGKRNLPRIAEKMNEQEIRQGIAFAEEWEKTHPPLSYFDPIYGY</sequence>
<organism evidence="2 3">
    <name type="scientific">Pseudomonas extremaustralis</name>
    <dbReference type="NCBI Taxonomy" id="359110"/>
    <lineage>
        <taxon>Bacteria</taxon>
        <taxon>Pseudomonadati</taxon>
        <taxon>Pseudomonadota</taxon>
        <taxon>Gammaproteobacteria</taxon>
        <taxon>Pseudomonadales</taxon>
        <taxon>Pseudomonadaceae</taxon>
        <taxon>Pseudomonas</taxon>
    </lineage>
</organism>
<dbReference type="InterPro" id="IPR011990">
    <property type="entry name" value="TPR-like_helical_dom_sf"/>
</dbReference>
<dbReference type="Gene3D" id="1.25.40.10">
    <property type="entry name" value="Tetratricopeptide repeat domain"/>
    <property type="match status" value="1"/>
</dbReference>
<protein>
    <recommendedName>
        <fullName evidence="4">Sel1 repeat family protein</fullName>
    </recommendedName>
</protein>
<reference evidence="2 3" key="1">
    <citation type="submission" date="2016-10" db="EMBL/GenBank/DDBJ databases">
        <authorList>
            <person name="Varghese N."/>
            <person name="Submissions S."/>
        </authorList>
    </citation>
    <scope>NUCLEOTIDE SEQUENCE [LARGE SCALE GENOMIC DNA]</scope>
    <source>
        <strain evidence="2 3">DSM 17835</strain>
    </source>
</reference>
<dbReference type="PANTHER" id="PTHR11102:SF160">
    <property type="entry name" value="ERAD-ASSOCIATED E3 UBIQUITIN-PROTEIN LIGASE COMPONENT HRD3"/>
    <property type="match status" value="1"/>
</dbReference>
<dbReference type="Proteomes" id="UP000182858">
    <property type="component" value="Chromosome I"/>
</dbReference>
<gene>
    <name evidence="2" type="ORF">SAMN05216591_3955</name>
</gene>
<name>A0ABY0NM89_9PSED</name>